<protein>
    <submittedName>
        <fullName evidence="2">Uncharacterized protein</fullName>
    </submittedName>
</protein>
<dbReference type="EMBL" id="JBHSSW010000002">
    <property type="protein sequence ID" value="MFC6196630.1"/>
    <property type="molecule type" value="Genomic_DNA"/>
</dbReference>
<gene>
    <name evidence="2" type="ORF">ACFQDM_00995</name>
</gene>
<keyword evidence="1" id="KW-1133">Transmembrane helix</keyword>
<sequence>MTLNEFETCLDLYGSKPDLWPAEKSKAAQALLATSSDARLLLADAALLDNALSEYTVEEPDAAFEASLLDLAPKPAKQTSPRFRLSDIFNLRVLTMAGASFACATFGLVIGYQSVASLQTEADADAFLVASASYSMDETFWAGE</sequence>
<dbReference type="RefSeq" id="WP_377374293.1">
    <property type="nucleotide sequence ID" value="NZ_JBHSSW010000002.1"/>
</dbReference>
<reference evidence="3" key="1">
    <citation type="journal article" date="2019" name="Int. J. Syst. Evol. Microbiol.">
        <title>The Global Catalogue of Microorganisms (GCM) 10K type strain sequencing project: providing services to taxonomists for standard genome sequencing and annotation.</title>
        <authorList>
            <consortium name="The Broad Institute Genomics Platform"/>
            <consortium name="The Broad Institute Genome Sequencing Center for Infectious Disease"/>
            <person name="Wu L."/>
            <person name="Ma J."/>
        </authorList>
    </citation>
    <scope>NUCLEOTIDE SEQUENCE [LARGE SCALE GENOMIC DNA]</scope>
    <source>
        <strain evidence="3">CGMCC-1.15741</strain>
    </source>
</reference>
<proteinExistence type="predicted"/>
<dbReference type="Proteomes" id="UP001596303">
    <property type="component" value="Unassembled WGS sequence"/>
</dbReference>
<evidence type="ECO:0000313" key="2">
    <source>
        <dbReference type="EMBL" id="MFC6196630.1"/>
    </source>
</evidence>
<evidence type="ECO:0000256" key="1">
    <source>
        <dbReference type="SAM" id="Phobius"/>
    </source>
</evidence>
<keyword evidence="1" id="KW-0472">Membrane</keyword>
<evidence type="ECO:0000313" key="3">
    <source>
        <dbReference type="Proteomes" id="UP001596303"/>
    </source>
</evidence>
<comment type="caution">
    <text evidence="2">The sequence shown here is derived from an EMBL/GenBank/DDBJ whole genome shotgun (WGS) entry which is preliminary data.</text>
</comment>
<keyword evidence="1" id="KW-0812">Transmembrane</keyword>
<organism evidence="2 3">
    <name type="scientific">Ponticaulis profundi</name>
    <dbReference type="NCBI Taxonomy" id="2665222"/>
    <lineage>
        <taxon>Bacteria</taxon>
        <taxon>Pseudomonadati</taxon>
        <taxon>Pseudomonadota</taxon>
        <taxon>Alphaproteobacteria</taxon>
        <taxon>Hyphomonadales</taxon>
        <taxon>Hyphomonadaceae</taxon>
        <taxon>Ponticaulis</taxon>
    </lineage>
</organism>
<keyword evidence="3" id="KW-1185">Reference proteome</keyword>
<feature type="transmembrane region" description="Helical" evidence="1">
    <location>
        <begin position="91"/>
        <end position="112"/>
    </location>
</feature>
<accession>A0ABW1S4W1</accession>
<name>A0ABW1S4W1_9PROT</name>